<proteinExistence type="predicted"/>
<dbReference type="Pfam" id="PF18075">
    <property type="entry name" value="FtsX_ECD"/>
    <property type="match status" value="1"/>
</dbReference>
<keyword evidence="1" id="KW-0812">Transmembrane</keyword>
<dbReference type="Gene3D" id="3.30.70.3040">
    <property type="match status" value="1"/>
</dbReference>
<gene>
    <name evidence="3" type="ORF">Ato02nite_066100</name>
</gene>
<protein>
    <recommendedName>
        <fullName evidence="2">FtsX extracellular domain-containing protein</fullName>
    </recommendedName>
</protein>
<keyword evidence="4" id="KW-1185">Reference proteome</keyword>
<dbReference type="AlphaFoldDB" id="A0A919W3I9"/>
<feature type="transmembrane region" description="Helical" evidence="1">
    <location>
        <begin position="14"/>
        <end position="40"/>
    </location>
</feature>
<evidence type="ECO:0000313" key="4">
    <source>
        <dbReference type="Proteomes" id="UP000677082"/>
    </source>
</evidence>
<dbReference type="Proteomes" id="UP000677082">
    <property type="component" value="Unassembled WGS sequence"/>
</dbReference>
<dbReference type="RefSeq" id="WP_213010577.1">
    <property type="nucleotide sequence ID" value="NZ_BOQN01000087.1"/>
</dbReference>
<evidence type="ECO:0000256" key="1">
    <source>
        <dbReference type="SAM" id="Phobius"/>
    </source>
</evidence>
<feature type="domain" description="FtsX extracellular" evidence="2">
    <location>
        <begin position="52"/>
        <end position="144"/>
    </location>
</feature>
<evidence type="ECO:0000259" key="2">
    <source>
        <dbReference type="Pfam" id="PF18075"/>
    </source>
</evidence>
<evidence type="ECO:0000313" key="3">
    <source>
        <dbReference type="EMBL" id="GIM94817.1"/>
    </source>
</evidence>
<keyword evidence="1" id="KW-0472">Membrane</keyword>
<reference evidence="3 4" key="1">
    <citation type="submission" date="2021-03" db="EMBL/GenBank/DDBJ databases">
        <title>Whole genome shotgun sequence of Actinoplanes toevensis NBRC 105298.</title>
        <authorList>
            <person name="Komaki H."/>
            <person name="Tamura T."/>
        </authorList>
    </citation>
    <scope>NUCLEOTIDE SEQUENCE [LARGE SCALE GENOMIC DNA]</scope>
    <source>
        <strain evidence="3 4">NBRC 105298</strain>
    </source>
</reference>
<sequence>MTDVPETQPRPARFWPVALIVAAASLLLGVGIGGGAVLLAGWRQPDQRDFVVWIYLKDGVTAEQKAAVQTTLDKIPSAGGVTFVSSRDAYEAARTDPANKDLVAILGESDPASWPQRFEVETTGTEFRCEQVSALWKAPGVQQVRVAMVYTKDQPGAEISC</sequence>
<dbReference type="EMBL" id="BOQN01000087">
    <property type="protein sequence ID" value="GIM94817.1"/>
    <property type="molecule type" value="Genomic_DNA"/>
</dbReference>
<dbReference type="InterPro" id="IPR040690">
    <property type="entry name" value="FtsX_ECD"/>
</dbReference>
<accession>A0A919W3I9</accession>
<organism evidence="3 4">
    <name type="scientific">Paractinoplanes toevensis</name>
    <dbReference type="NCBI Taxonomy" id="571911"/>
    <lineage>
        <taxon>Bacteria</taxon>
        <taxon>Bacillati</taxon>
        <taxon>Actinomycetota</taxon>
        <taxon>Actinomycetes</taxon>
        <taxon>Micromonosporales</taxon>
        <taxon>Micromonosporaceae</taxon>
        <taxon>Paractinoplanes</taxon>
    </lineage>
</organism>
<comment type="caution">
    <text evidence="3">The sequence shown here is derived from an EMBL/GenBank/DDBJ whole genome shotgun (WGS) entry which is preliminary data.</text>
</comment>
<keyword evidence="1" id="KW-1133">Transmembrane helix</keyword>
<name>A0A919W3I9_9ACTN</name>